<keyword evidence="3" id="KW-1185">Reference proteome</keyword>
<evidence type="ECO:0008006" key="4">
    <source>
        <dbReference type="Google" id="ProtNLM"/>
    </source>
</evidence>
<evidence type="ECO:0000313" key="3">
    <source>
        <dbReference type="Proteomes" id="UP001589698"/>
    </source>
</evidence>
<dbReference type="PROSITE" id="PS51318">
    <property type="entry name" value="TAT"/>
    <property type="match status" value="1"/>
</dbReference>
<feature type="region of interest" description="Disordered" evidence="1">
    <location>
        <begin position="34"/>
        <end position="59"/>
    </location>
</feature>
<accession>A0ABV6DZ37</accession>
<dbReference type="Gene3D" id="3.20.20.80">
    <property type="entry name" value="Glycosidases"/>
    <property type="match status" value="1"/>
</dbReference>
<protein>
    <recommendedName>
        <fullName evidence="4">GH26 domain-containing protein</fullName>
    </recommendedName>
</protein>
<proteinExistence type="predicted"/>
<dbReference type="InterPro" id="IPR017853">
    <property type="entry name" value="GH"/>
</dbReference>
<evidence type="ECO:0000313" key="2">
    <source>
        <dbReference type="EMBL" id="MFC0221997.1"/>
    </source>
</evidence>
<organism evidence="2 3">
    <name type="scientific">Nocardioides zeicaulis</name>
    <dbReference type="NCBI Taxonomy" id="1776857"/>
    <lineage>
        <taxon>Bacteria</taxon>
        <taxon>Bacillati</taxon>
        <taxon>Actinomycetota</taxon>
        <taxon>Actinomycetes</taxon>
        <taxon>Propionibacteriales</taxon>
        <taxon>Nocardioidaceae</taxon>
        <taxon>Nocardioides</taxon>
    </lineage>
</organism>
<name>A0ABV6DZ37_9ACTN</name>
<evidence type="ECO:0000256" key="1">
    <source>
        <dbReference type="SAM" id="MobiDB-lite"/>
    </source>
</evidence>
<dbReference type="RefSeq" id="WP_378517660.1">
    <property type="nucleotide sequence ID" value="NZ_CBCSDI010000009.1"/>
</dbReference>
<dbReference type="SUPFAM" id="SSF51445">
    <property type="entry name" value="(Trans)glycosidases"/>
    <property type="match status" value="1"/>
</dbReference>
<dbReference type="InterPro" id="IPR006311">
    <property type="entry name" value="TAT_signal"/>
</dbReference>
<gene>
    <name evidence="2" type="ORF">ACFFJG_05850</name>
</gene>
<comment type="caution">
    <text evidence="2">The sequence shown here is derived from an EMBL/GenBank/DDBJ whole genome shotgun (WGS) entry which is preliminary data.</text>
</comment>
<sequence>MDWGTEIGRRRLLGLGAGMAVAAVASSCSRTTSAVPATVTPEPTRTRAPSPSPAEALFPGQPPAGELYYGASVPFHRSLTGWEAELGTPLALNRSYFTPQRNEAAQLVARCRDDLAHGRLPHVSTKADGTWADVGAGRRDAWLASMLAPLGALGGTVLFTLHHEPENDAGAPGMMPVDFTAMQRRAIRMAADLAPDVVIAPVLQHWTFDPSRHDVDPGRWLVPEAAVAGLDVYNPWSPVNRKEWRSFGSKMDEVRGWFEGVPLVIGEYGCREDPDNPGLAAQWIRDAATYAREHGIVSMSYFNSSLNSPEGSWEMTPAMETAFAAELASDWVARPA</sequence>
<dbReference type="Proteomes" id="UP001589698">
    <property type="component" value="Unassembled WGS sequence"/>
</dbReference>
<reference evidence="2 3" key="1">
    <citation type="submission" date="2024-09" db="EMBL/GenBank/DDBJ databases">
        <authorList>
            <person name="Sun Q."/>
            <person name="Mori K."/>
        </authorList>
    </citation>
    <scope>NUCLEOTIDE SEQUENCE [LARGE SCALE GENOMIC DNA]</scope>
    <source>
        <strain evidence="2 3">CCM 8654</strain>
    </source>
</reference>
<dbReference type="EMBL" id="JBHLXH010000001">
    <property type="protein sequence ID" value="MFC0221997.1"/>
    <property type="molecule type" value="Genomic_DNA"/>
</dbReference>